<dbReference type="AlphaFoldDB" id="A0AAV4WGJ7"/>
<dbReference type="EMBL" id="BPLQ01014609">
    <property type="protein sequence ID" value="GIY81388.1"/>
    <property type="molecule type" value="Genomic_DNA"/>
</dbReference>
<feature type="region of interest" description="Disordered" evidence="1">
    <location>
        <begin position="123"/>
        <end position="151"/>
    </location>
</feature>
<sequence>MSTIRLPVWSFTDILPFDTQQQVSYKVFLEGKIGNIRNMPYVLTQTPFFVLEKDDLHSPEIKTVWIAPPAWKLIKGPFMLYVCLKCHFISKNELSIRGHREHVPNMYGTYFITSYKCMTIRAPEASKTPRRRRRPRRSIVGTRRQPGRACKNKKRFRYFKK</sequence>
<gene>
    <name evidence="2" type="ORF">CDAR_270161</name>
</gene>
<keyword evidence="3" id="KW-1185">Reference proteome</keyword>
<organism evidence="2 3">
    <name type="scientific">Caerostris darwini</name>
    <dbReference type="NCBI Taxonomy" id="1538125"/>
    <lineage>
        <taxon>Eukaryota</taxon>
        <taxon>Metazoa</taxon>
        <taxon>Ecdysozoa</taxon>
        <taxon>Arthropoda</taxon>
        <taxon>Chelicerata</taxon>
        <taxon>Arachnida</taxon>
        <taxon>Araneae</taxon>
        <taxon>Araneomorphae</taxon>
        <taxon>Entelegynae</taxon>
        <taxon>Araneoidea</taxon>
        <taxon>Araneidae</taxon>
        <taxon>Caerostris</taxon>
    </lineage>
</organism>
<evidence type="ECO:0000256" key="1">
    <source>
        <dbReference type="SAM" id="MobiDB-lite"/>
    </source>
</evidence>
<reference evidence="2 3" key="1">
    <citation type="submission" date="2021-06" db="EMBL/GenBank/DDBJ databases">
        <title>Caerostris darwini draft genome.</title>
        <authorList>
            <person name="Kono N."/>
            <person name="Arakawa K."/>
        </authorList>
    </citation>
    <scope>NUCLEOTIDE SEQUENCE [LARGE SCALE GENOMIC DNA]</scope>
</reference>
<protein>
    <submittedName>
        <fullName evidence="2">Uncharacterized protein</fullName>
    </submittedName>
</protein>
<evidence type="ECO:0000313" key="3">
    <source>
        <dbReference type="Proteomes" id="UP001054837"/>
    </source>
</evidence>
<comment type="caution">
    <text evidence="2">The sequence shown here is derived from an EMBL/GenBank/DDBJ whole genome shotgun (WGS) entry which is preliminary data.</text>
</comment>
<feature type="compositionally biased region" description="Basic residues" evidence="1">
    <location>
        <begin position="128"/>
        <end position="137"/>
    </location>
</feature>
<name>A0AAV4WGJ7_9ARAC</name>
<evidence type="ECO:0000313" key="2">
    <source>
        <dbReference type="EMBL" id="GIY81388.1"/>
    </source>
</evidence>
<dbReference type="Proteomes" id="UP001054837">
    <property type="component" value="Unassembled WGS sequence"/>
</dbReference>
<proteinExistence type="predicted"/>
<accession>A0AAV4WGJ7</accession>